<dbReference type="PROSITE" id="PS00237">
    <property type="entry name" value="G_PROTEIN_RECEP_F1_1"/>
    <property type="match status" value="1"/>
</dbReference>
<keyword evidence="5 9" id="KW-0297">G-protein coupled receptor</keyword>
<dbReference type="OrthoDB" id="9046662at2759"/>
<dbReference type="Pfam" id="PF00001">
    <property type="entry name" value="7tm_1"/>
    <property type="match status" value="1"/>
</dbReference>
<dbReference type="InterPro" id="IPR017452">
    <property type="entry name" value="GPCR_Rhodpsn_7TM"/>
</dbReference>
<feature type="transmembrane region" description="Helical" evidence="10">
    <location>
        <begin position="87"/>
        <end position="112"/>
    </location>
</feature>
<dbReference type="Gene3D" id="1.20.1070.10">
    <property type="entry name" value="Rhodopsin 7-helix transmembrane proteins"/>
    <property type="match status" value="1"/>
</dbReference>
<evidence type="ECO:0000256" key="10">
    <source>
        <dbReference type="SAM" id="Phobius"/>
    </source>
</evidence>
<dbReference type="AlphaFoldDB" id="A0A1V9X4B5"/>
<feature type="transmembrane region" description="Helical" evidence="10">
    <location>
        <begin position="49"/>
        <end position="75"/>
    </location>
</feature>
<comment type="similarity">
    <text evidence="2 9">Belongs to the G-protein coupled receptor 1 family.</text>
</comment>
<accession>A0A1V9X4B5</accession>
<name>A0A1V9X4B5_9ACAR</name>
<reference evidence="12 13" key="1">
    <citation type="journal article" date="2017" name="Gigascience">
        <title>Draft genome of the honey bee ectoparasitic mite, Tropilaelaps mercedesae, is shaped by the parasitic life history.</title>
        <authorList>
            <person name="Dong X."/>
            <person name="Armstrong S.D."/>
            <person name="Xia D."/>
            <person name="Makepeace B.L."/>
            <person name="Darby A.C."/>
            <person name="Kadowaki T."/>
        </authorList>
    </citation>
    <scope>NUCLEOTIDE SEQUENCE [LARGE SCALE GENOMIC DNA]</scope>
    <source>
        <strain evidence="12">Wuxi-XJTLU</strain>
    </source>
</reference>
<keyword evidence="6 10" id="KW-0472">Membrane</keyword>
<organism evidence="12 13">
    <name type="scientific">Tropilaelaps mercedesae</name>
    <dbReference type="NCBI Taxonomy" id="418985"/>
    <lineage>
        <taxon>Eukaryota</taxon>
        <taxon>Metazoa</taxon>
        <taxon>Ecdysozoa</taxon>
        <taxon>Arthropoda</taxon>
        <taxon>Chelicerata</taxon>
        <taxon>Arachnida</taxon>
        <taxon>Acari</taxon>
        <taxon>Parasitiformes</taxon>
        <taxon>Mesostigmata</taxon>
        <taxon>Gamasina</taxon>
        <taxon>Dermanyssoidea</taxon>
        <taxon>Laelapidae</taxon>
        <taxon>Tropilaelaps</taxon>
    </lineage>
</organism>
<dbReference type="Proteomes" id="UP000192247">
    <property type="component" value="Unassembled WGS sequence"/>
</dbReference>
<dbReference type="SUPFAM" id="SSF81321">
    <property type="entry name" value="Family A G protein-coupled receptor-like"/>
    <property type="match status" value="1"/>
</dbReference>
<feature type="transmembrane region" description="Helical" evidence="10">
    <location>
        <begin position="222"/>
        <end position="240"/>
    </location>
</feature>
<dbReference type="EMBL" id="MNPL01025563">
    <property type="protein sequence ID" value="OQR68246.1"/>
    <property type="molecule type" value="Genomic_DNA"/>
</dbReference>
<evidence type="ECO:0000256" key="7">
    <source>
        <dbReference type="ARBA" id="ARBA00023170"/>
    </source>
</evidence>
<feature type="domain" description="G-protein coupled receptors family 1 profile" evidence="11">
    <location>
        <begin position="66"/>
        <end position="246"/>
    </location>
</feature>
<dbReference type="GO" id="GO:0016020">
    <property type="term" value="C:membrane"/>
    <property type="evidence" value="ECO:0007669"/>
    <property type="project" value="UniProtKB-SubCell"/>
</dbReference>
<dbReference type="PROSITE" id="PS50262">
    <property type="entry name" value="G_PROTEIN_RECEP_F1_2"/>
    <property type="match status" value="1"/>
</dbReference>
<keyword evidence="3 9" id="KW-0812">Transmembrane</keyword>
<comment type="caution">
    <text evidence="12">The sequence shown here is derived from an EMBL/GenBank/DDBJ whole genome shotgun (WGS) entry which is preliminary data.</text>
</comment>
<dbReference type="GO" id="GO:0004930">
    <property type="term" value="F:G protein-coupled receptor activity"/>
    <property type="evidence" value="ECO:0007669"/>
    <property type="project" value="UniProtKB-KW"/>
</dbReference>
<dbReference type="InterPro" id="IPR000276">
    <property type="entry name" value="GPCR_Rhodpsn"/>
</dbReference>
<evidence type="ECO:0000259" key="11">
    <source>
        <dbReference type="PROSITE" id="PS50262"/>
    </source>
</evidence>
<evidence type="ECO:0000256" key="8">
    <source>
        <dbReference type="ARBA" id="ARBA00023224"/>
    </source>
</evidence>
<protein>
    <submittedName>
        <fullName evidence="12">Neuropeptide F receptor-like</fullName>
    </submittedName>
</protein>
<evidence type="ECO:0000256" key="5">
    <source>
        <dbReference type="ARBA" id="ARBA00023040"/>
    </source>
</evidence>
<evidence type="ECO:0000256" key="1">
    <source>
        <dbReference type="ARBA" id="ARBA00004141"/>
    </source>
</evidence>
<dbReference type="PANTHER" id="PTHR24235">
    <property type="entry name" value="NEUROPEPTIDE Y RECEPTOR"/>
    <property type="match status" value="1"/>
</dbReference>
<keyword evidence="7 9" id="KW-0675">Receptor</keyword>
<dbReference type="STRING" id="418985.A0A1V9X4B5"/>
<evidence type="ECO:0000256" key="2">
    <source>
        <dbReference type="ARBA" id="ARBA00010663"/>
    </source>
</evidence>
<proteinExistence type="inferred from homology"/>
<sequence>MTTMHLVNSMISSTPATVTLNTSANLTDEEIVALIEEKIRIRAINESCLAIILFFYSILIMTGALGNGLVCYAVARKPAMRTARNIYIINLAISDLILCLFTMPFSLVEIILRFWPLGLITCKLVAGLEATSIFVSTISIMAIAIDRCKAVLYPTRETFNPLTGVIMVAIIWLIALLLAMPLFIYKTVFTHIFPNHSLMVQYGLLTKIDYCVENWPYSQGRLVLLFSPLFSVLPVFDMLVRRNKVA</sequence>
<evidence type="ECO:0000256" key="6">
    <source>
        <dbReference type="ARBA" id="ARBA00023136"/>
    </source>
</evidence>
<evidence type="ECO:0000256" key="3">
    <source>
        <dbReference type="ARBA" id="ARBA00022692"/>
    </source>
</evidence>
<evidence type="ECO:0000256" key="4">
    <source>
        <dbReference type="ARBA" id="ARBA00022989"/>
    </source>
</evidence>
<keyword evidence="4 10" id="KW-1133">Transmembrane helix</keyword>
<feature type="transmembrane region" description="Helical" evidence="10">
    <location>
        <begin position="124"/>
        <end position="145"/>
    </location>
</feature>
<feature type="transmembrane region" description="Helical" evidence="10">
    <location>
        <begin position="165"/>
        <end position="185"/>
    </location>
</feature>
<gene>
    <name evidence="12" type="ORF">BIW11_02053</name>
</gene>
<evidence type="ECO:0000256" key="9">
    <source>
        <dbReference type="RuleBase" id="RU000688"/>
    </source>
</evidence>
<keyword evidence="8 9" id="KW-0807">Transducer</keyword>
<comment type="subcellular location">
    <subcellularLocation>
        <location evidence="1">Membrane</location>
        <topology evidence="1">Multi-pass membrane protein</topology>
    </subcellularLocation>
</comment>
<keyword evidence="13" id="KW-1185">Reference proteome</keyword>
<dbReference type="InParanoid" id="A0A1V9X4B5"/>
<dbReference type="PRINTS" id="PR00237">
    <property type="entry name" value="GPCRRHODOPSN"/>
</dbReference>
<dbReference type="PANTHER" id="PTHR24235:SF30">
    <property type="entry name" value="NEUROPEPTIDE F RECEPTOR"/>
    <property type="match status" value="1"/>
</dbReference>
<evidence type="ECO:0000313" key="13">
    <source>
        <dbReference type="Proteomes" id="UP000192247"/>
    </source>
</evidence>
<evidence type="ECO:0000313" key="12">
    <source>
        <dbReference type="EMBL" id="OQR68246.1"/>
    </source>
</evidence>